<dbReference type="Pfam" id="PF13561">
    <property type="entry name" value="adh_short_C2"/>
    <property type="match status" value="1"/>
</dbReference>
<name>A0ABN1FW59_9HYPH</name>
<dbReference type="CDD" id="cd05233">
    <property type="entry name" value="SDR_c"/>
    <property type="match status" value="1"/>
</dbReference>
<dbReference type="InterPro" id="IPR002347">
    <property type="entry name" value="SDR_fam"/>
</dbReference>
<dbReference type="InterPro" id="IPR020904">
    <property type="entry name" value="Sc_DH/Rdtase_CS"/>
</dbReference>
<dbReference type="Gene3D" id="3.40.50.720">
    <property type="entry name" value="NAD(P)-binding Rossmann-like Domain"/>
    <property type="match status" value="1"/>
</dbReference>
<accession>A0ABN1FW59</accession>
<proteinExistence type="inferred from homology"/>
<dbReference type="PANTHER" id="PTHR42760">
    <property type="entry name" value="SHORT-CHAIN DEHYDROGENASES/REDUCTASES FAMILY MEMBER"/>
    <property type="match status" value="1"/>
</dbReference>
<gene>
    <name evidence="3" type="ORF">GCM10008943_12850</name>
</gene>
<evidence type="ECO:0000256" key="1">
    <source>
        <dbReference type="ARBA" id="ARBA00006484"/>
    </source>
</evidence>
<sequence length="247" mass="26066">MTGSELFSVKDKVIVVTGGSSGIGQRIVTLLAEHGAYVVCVGFTQVEPEIHSGRVYYITADVTKHEDVTSIFDKAEARFGTVDVVFNNAGVAHQSRAIDTSCDMLEHIFSVNVGGAFMVAQTAAKRMIAAKKAGAIINTTSILAERVQKGAAAYSMSKAAISQMTRALAVEWAQNSIRVNAIAPGWFPTGINADLLEGPAAGFLKAQNPMRRLGELCDLDGAVLMLASDASAYMTGTIITIDGGHNL</sequence>
<dbReference type="PANTHER" id="PTHR42760:SF133">
    <property type="entry name" value="3-OXOACYL-[ACYL-CARRIER-PROTEIN] REDUCTASE"/>
    <property type="match status" value="1"/>
</dbReference>
<dbReference type="InterPro" id="IPR036291">
    <property type="entry name" value="NAD(P)-bd_dom_sf"/>
</dbReference>
<keyword evidence="4" id="KW-1185">Reference proteome</keyword>
<dbReference type="RefSeq" id="WP_343803351.1">
    <property type="nucleotide sequence ID" value="NZ_BAAADE010000002.1"/>
</dbReference>
<evidence type="ECO:0000256" key="2">
    <source>
        <dbReference type="ARBA" id="ARBA00023002"/>
    </source>
</evidence>
<dbReference type="SUPFAM" id="SSF51735">
    <property type="entry name" value="NAD(P)-binding Rossmann-fold domains"/>
    <property type="match status" value="1"/>
</dbReference>
<comment type="caution">
    <text evidence="3">The sequence shown here is derived from an EMBL/GenBank/DDBJ whole genome shotgun (WGS) entry which is preliminary data.</text>
</comment>
<reference evidence="3 4" key="1">
    <citation type="journal article" date="2019" name="Int. J. Syst. Evol. Microbiol.">
        <title>The Global Catalogue of Microorganisms (GCM) 10K type strain sequencing project: providing services to taxonomists for standard genome sequencing and annotation.</title>
        <authorList>
            <consortium name="The Broad Institute Genomics Platform"/>
            <consortium name="The Broad Institute Genome Sequencing Center for Infectious Disease"/>
            <person name="Wu L."/>
            <person name="Ma J."/>
        </authorList>
    </citation>
    <scope>NUCLEOTIDE SEQUENCE [LARGE SCALE GENOMIC DNA]</scope>
    <source>
        <strain evidence="3 4">JCM 15115</strain>
    </source>
</reference>
<keyword evidence="2" id="KW-0560">Oxidoreductase</keyword>
<evidence type="ECO:0000313" key="4">
    <source>
        <dbReference type="Proteomes" id="UP001424441"/>
    </source>
</evidence>
<comment type="similarity">
    <text evidence="1">Belongs to the short-chain dehydrogenases/reductases (SDR) family.</text>
</comment>
<dbReference type="EMBL" id="BAAADE010000002">
    <property type="protein sequence ID" value="GAA0599095.1"/>
    <property type="molecule type" value="Genomic_DNA"/>
</dbReference>
<protein>
    <submittedName>
        <fullName evidence="3">SDR family oxidoreductase</fullName>
    </submittedName>
</protein>
<dbReference type="Proteomes" id="UP001424441">
    <property type="component" value="Unassembled WGS sequence"/>
</dbReference>
<dbReference type="PRINTS" id="PR00081">
    <property type="entry name" value="GDHRDH"/>
</dbReference>
<dbReference type="PROSITE" id="PS00061">
    <property type="entry name" value="ADH_SHORT"/>
    <property type="match status" value="1"/>
</dbReference>
<dbReference type="PRINTS" id="PR00080">
    <property type="entry name" value="SDRFAMILY"/>
</dbReference>
<evidence type="ECO:0000313" key="3">
    <source>
        <dbReference type="EMBL" id="GAA0599095.1"/>
    </source>
</evidence>
<organism evidence="3 4">
    <name type="scientific">Paenochrobactrum glaciei</name>
    <dbReference type="NCBI Taxonomy" id="486407"/>
    <lineage>
        <taxon>Bacteria</taxon>
        <taxon>Pseudomonadati</taxon>
        <taxon>Pseudomonadota</taxon>
        <taxon>Alphaproteobacteria</taxon>
        <taxon>Hyphomicrobiales</taxon>
        <taxon>Brucellaceae</taxon>
        <taxon>Paenochrobactrum</taxon>
    </lineage>
</organism>